<keyword evidence="3" id="KW-1185">Reference proteome</keyword>
<dbReference type="VEuPathDB" id="ToxoDB:CSUI_001014"/>
<sequence>MSLSSDDDDSAVGGGGHCHGGGGMVGNGFYDTQSVSEGGTVDSFVIRNIHLKRDRARRGEDPDEDEGGFFSTFVSTFKHCCAPSSRKHMNGRADGMGGDGTGMGLGIGAGRLSATGGGVSNSKALLLYGGVRKGGGKRTPTYGSSSSSTSSSSASTGRLGGGRNAMNENGGGGEENEALRRLISWRITDTSGASRTVVLTTEQAGWACLVWSVRLENSERMSGRMLGEILLGAEQQKRDVDLSNALKTTPQLQAIDLLRRLEGRVMEDIVGDFSGAIMETQKKLRDIGYDEDDNSATGGAVYMVISKIRVLGLYARKQGEFLDVAIFDPLPSEEDPFPPSFLGFKRVEDLQEFVLGTFKNDPREKRSPQAKITAFLFRSKHLYGPSAQQKDFTAPRPVGKDGKKIGYFLLQSFHSSSPCITARIQVSLERIVV</sequence>
<feature type="compositionally biased region" description="Low complexity" evidence="1">
    <location>
        <begin position="144"/>
        <end position="156"/>
    </location>
</feature>
<gene>
    <name evidence="2" type="ORF">CSUI_001014</name>
</gene>
<dbReference type="AlphaFoldDB" id="A0A2C6LEE9"/>
<organism evidence="2 3">
    <name type="scientific">Cystoisospora suis</name>
    <dbReference type="NCBI Taxonomy" id="483139"/>
    <lineage>
        <taxon>Eukaryota</taxon>
        <taxon>Sar</taxon>
        <taxon>Alveolata</taxon>
        <taxon>Apicomplexa</taxon>
        <taxon>Conoidasida</taxon>
        <taxon>Coccidia</taxon>
        <taxon>Eucoccidiorida</taxon>
        <taxon>Eimeriorina</taxon>
        <taxon>Sarcocystidae</taxon>
        <taxon>Cystoisospora</taxon>
    </lineage>
</organism>
<name>A0A2C6LEE9_9APIC</name>
<dbReference type="OrthoDB" id="339064at2759"/>
<evidence type="ECO:0000313" key="3">
    <source>
        <dbReference type="Proteomes" id="UP000221165"/>
    </source>
</evidence>
<dbReference type="Proteomes" id="UP000221165">
    <property type="component" value="Unassembled WGS sequence"/>
</dbReference>
<proteinExistence type="predicted"/>
<dbReference type="EMBL" id="MIGC01000401">
    <property type="protein sequence ID" value="PHJ25133.1"/>
    <property type="molecule type" value="Genomic_DNA"/>
</dbReference>
<feature type="region of interest" description="Disordered" evidence="1">
    <location>
        <begin position="135"/>
        <end position="174"/>
    </location>
</feature>
<reference evidence="2 3" key="1">
    <citation type="journal article" date="2017" name="Int. J. Parasitol.">
        <title>The genome of the protozoan parasite Cystoisospora suis and a reverse vaccinology approach to identify vaccine candidates.</title>
        <authorList>
            <person name="Palmieri N."/>
            <person name="Shrestha A."/>
            <person name="Ruttkowski B."/>
            <person name="Beck T."/>
            <person name="Vogl C."/>
            <person name="Tomley F."/>
            <person name="Blake D.P."/>
            <person name="Joachim A."/>
        </authorList>
    </citation>
    <scope>NUCLEOTIDE SEQUENCE [LARGE SCALE GENOMIC DNA]</scope>
    <source>
        <strain evidence="2 3">Wien I</strain>
    </source>
</reference>
<dbReference type="RefSeq" id="XP_067926805.1">
    <property type="nucleotide sequence ID" value="XM_068061220.1"/>
</dbReference>
<evidence type="ECO:0000256" key="1">
    <source>
        <dbReference type="SAM" id="MobiDB-lite"/>
    </source>
</evidence>
<feature type="compositionally biased region" description="Gly residues" evidence="1">
    <location>
        <begin position="158"/>
        <end position="173"/>
    </location>
</feature>
<protein>
    <submittedName>
        <fullName evidence="2">Uncharacterized protein</fullName>
    </submittedName>
</protein>
<accession>A0A2C6LEE9</accession>
<dbReference type="GeneID" id="94424431"/>
<evidence type="ECO:0000313" key="2">
    <source>
        <dbReference type="EMBL" id="PHJ25133.1"/>
    </source>
</evidence>
<comment type="caution">
    <text evidence="2">The sequence shown here is derived from an EMBL/GenBank/DDBJ whole genome shotgun (WGS) entry which is preliminary data.</text>
</comment>